<dbReference type="PROSITE" id="PS01229">
    <property type="entry name" value="COF_2"/>
    <property type="match status" value="1"/>
</dbReference>
<dbReference type="PANTHER" id="PTHR10000:SF8">
    <property type="entry name" value="HAD SUPERFAMILY HYDROLASE-LIKE, TYPE 3"/>
    <property type="match status" value="1"/>
</dbReference>
<dbReference type="Pfam" id="PF08282">
    <property type="entry name" value="Hydrolase_3"/>
    <property type="match status" value="1"/>
</dbReference>
<dbReference type="GO" id="GO:0000287">
    <property type="term" value="F:magnesium ion binding"/>
    <property type="evidence" value="ECO:0007669"/>
    <property type="project" value="TreeGrafter"/>
</dbReference>
<dbReference type="PANTHER" id="PTHR10000">
    <property type="entry name" value="PHOSPHOSERINE PHOSPHATASE"/>
    <property type="match status" value="1"/>
</dbReference>
<dbReference type="SFLD" id="SFLDS00003">
    <property type="entry name" value="Haloacid_Dehalogenase"/>
    <property type="match status" value="1"/>
</dbReference>
<dbReference type="SFLD" id="SFLDG01140">
    <property type="entry name" value="C2.B:_Phosphomannomutase_and_P"/>
    <property type="match status" value="1"/>
</dbReference>
<evidence type="ECO:0000313" key="2">
    <source>
        <dbReference type="Proteomes" id="UP000316196"/>
    </source>
</evidence>
<dbReference type="Gene3D" id="3.30.1240.10">
    <property type="match status" value="1"/>
</dbReference>
<accession>A0A542ZT84</accession>
<evidence type="ECO:0000313" key="1">
    <source>
        <dbReference type="EMBL" id="TQL63497.1"/>
    </source>
</evidence>
<dbReference type="NCBIfam" id="TIGR01484">
    <property type="entry name" value="HAD-SF-IIB"/>
    <property type="match status" value="1"/>
</dbReference>
<dbReference type="GO" id="GO:0016791">
    <property type="term" value="F:phosphatase activity"/>
    <property type="evidence" value="ECO:0007669"/>
    <property type="project" value="TreeGrafter"/>
</dbReference>
<dbReference type="InterPro" id="IPR036412">
    <property type="entry name" value="HAD-like_sf"/>
</dbReference>
<reference evidence="1 2" key="1">
    <citation type="submission" date="2019-06" db="EMBL/GenBank/DDBJ databases">
        <title>Sequencing the genomes of 1000 actinobacteria strains.</title>
        <authorList>
            <person name="Klenk H.-P."/>
        </authorList>
    </citation>
    <scope>NUCLEOTIDE SEQUENCE [LARGE SCALE GENOMIC DNA]</scope>
    <source>
        <strain evidence="1 2">DSM 8251</strain>
    </source>
</reference>
<sequence>MQRPELIATDLDNTLLRTDKTVSDVTREVIARTVAAGVPVVPATARQLKSARVIAAHAGISGPVICSNGALGVDLRTGDVLFTQPLEAATVRDIAETVRAANAQVLFACVGPVGEWFRAEPDYVEIAEYTDHHRRMDEMKIVDLDGIMAEDCSKLVLRHPGMGAQSLFELVESLDLPECQITTSGAPFIEVTGPGVTKASGLALLCERLGVERDRVWAFGDAANDVDMLMWAGVGYAMANAVPEAHAVADRTARSCDRDGVAEVLAEIF</sequence>
<dbReference type="EMBL" id="VFOR01000001">
    <property type="protein sequence ID" value="TQL63497.1"/>
    <property type="molecule type" value="Genomic_DNA"/>
</dbReference>
<dbReference type="RefSeq" id="WP_170209974.1">
    <property type="nucleotide sequence ID" value="NZ_BAAAMD010000002.1"/>
</dbReference>
<evidence type="ECO:0008006" key="3">
    <source>
        <dbReference type="Google" id="ProtNLM"/>
    </source>
</evidence>
<dbReference type="Gene3D" id="3.40.50.1000">
    <property type="entry name" value="HAD superfamily/HAD-like"/>
    <property type="match status" value="1"/>
</dbReference>
<dbReference type="InterPro" id="IPR000150">
    <property type="entry name" value="Cof"/>
</dbReference>
<keyword evidence="2" id="KW-1185">Reference proteome</keyword>
<dbReference type="CDD" id="cd07516">
    <property type="entry name" value="HAD_Pase"/>
    <property type="match status" value="1"/>
</dbReference>
<dbReference type="AlphaFoldDB" id="A0A542ZT84"/>
<dbReference type="GO" id="GO:0005829">
    <property type="term" value="C:cytosol"/>
    <property type="evidence" value="ECO:0007669"/>
    <property type="project" value="TreeGrafter"/>
</dbReference>
<name>A0A542ZT84_9ACTN</name>
<dbReference type="InterPro" id="IPR023214">
    <property type="entry name" value="HAD_sf"/>
</dbReference>
<comment type="caution">
    <text evidence="1">The sequence shown here is derived from an EMBL/GenBank/DDBJ whole genome shotgun (WGS) entry which is preliminary data.</text>
</comment>
<proteinExistence type="predicted"/>
<dbReference type="SUPFAM" id="SSF56784">
    <property type="entry name" value="HAD-like"/>
    <property type="match status" value="1"/>
</dbReference>
<organism evidence="1 2">
    <name type="scientific">Propioniferax innocua</name>
    <dbReference type="NCBI Taxonomy" id="1753"/>
    <lineage>
        <taxon>Bacteria</taxon>
        <taxon>Bacillati</taxon>
        <taxon>Actinomycetota</taxon>
        <taxon>Actinomycetes</taxon>
        <taxon>Propionibacteriales</taxon>
        <taxon>Propionibacteriaceae</taxon>
        <taxon>Propioniferax</taxon>
    </lineage>
</organism>
<dbReference type="Proteomes" id="UP000316196">
    <property type="component" value="Unassembled WGS sequence"/>
</dbReference>
<dbReference type="NCBIfam" id="TIGR00099">
    <property type="entry name" value="Cof-subfamily"/>
    <property type="match status" value="1"/>
</dbReference>
<protein>
    <recommendedName>
        <fullName evidence="3">Cof subfamily protein (Haloacid dehalogenase superfamily)/HAD superfamily hydrolase (TIGR01484 family)</fullName>
    </recommendedName>
</protein>
<gene>
    <name evidence="1" type="ORF">FB460_1312</name>
</gene>
<dbReference type="InterPro" id="IPR006379">
    <property type="entry name" value="HAD-SF_hydro_IIB"/>
</dbReference>